<evidence type="ECO:0000256" key="1">
    <source>
        <dbReference type="SAM" id="Phobius"/>
    </source>
</evidence>
<evidence type="ECO:0000313" key="2">
    <source>
        <dbReference type="EMBL" id="QHS99783.1"/>
    </source>
</evidence>
<dbReference type="AlphaFoldDB" id="A0A6C0C8E8"/>
<accession>A0A6C0C8E8</accession>
<reference evidence="2" key="1">
    <citation type="journal article" date="2020" name="Nature">
        <title>Giant virus diversity and host interactions through global metagenomics.</title>
        <authorList>
            <person name="Schulz F."/>
            <person name="Roux S."/>
            <person name="Paez-Espino D."/>
            <person name="Jungbluth S."/>
            <person name="Walsh D.A."/>
            <person name="Denef V.J."/>
            <person name="McMahon K.D."/>
            <person name="Konstantinidis K.T."/>
            <person name="Eloe-Fadrosh E.A."/>
            <person name="Kyrpides N.C."/>
            <person name="Woyke T."/>
        </authorList>
    </citation>
    <scope>NUCLEOTIDE SEQUENCE</scope>
    <source>
        <strain evidence="2">GVMAG-M-3300020187-37</strain>
    </source>
</reference>
<feature type="transmembrane region" description="Helical" evidence="1">
    <location>
        <begin position="12"/>
        <end position="28"/>
    </location>
</feature>
<protein>
    <submittedName>
        <fullName evidence="2">Uncharacterized protein</fullName>
    </submittedName>
</protein>
<organism evidence="2">
    <name type="scientific">viral metagenome</name>
    <dbReference type="NCBI Taxonomy" id="1070528"/>
    <lineage>
        <taxon>unclassified sequences</taxon>
        <taxon>metagenomes</taxon>
        <taxon>organismal metagenomes</taxon>
    </lineage>
</organism>
<sequence length="40" mass="4735">MKLDLNNIINTKVLLITISLVIFFKYITDRELEENIVLKI</sequence>
<proteinExistence type="predicted"/>
<keyword evidence="1" id="KW-1133">Transmembrane helix</keyword>
<name>A0A6C0C8E8_9ZZZZ</name>
<keyword evidence="1" id="KW-0472">Membrane</keyword>
<dbReference type="EMBL" id="MN739347">
    <property type="protein sequence ID" value="QHS99783.1"/>
    <property type="molecule type" value="Genomic_DNA"/>
</dbReference>
<keyword evidence="1" id="KW-0812">Transmembrane</keyword>